<gene>
    <name evidence="1" type="ORF">LCGC14_1118530</name>
</gene>
<dbReference type="SUPFAM" id="SSF52540">
    <property type="entry name" value="P-loop containing nucleoside triphosphate hydrolases"/>
    <property type="match status" value="1"/>
</dbReference>
<proteinExistence type="predicted"/>
<comment type="caution">
    <text evidence="1">The sequence shown here is derived from an EMBL/GenBank/DDBJ whole genome shotgun (WGS) entry which is preliminary data.</text>
</comment>
<protein>
    <recommendedName>
        <fullName evidence="2">Phage terminase large subunit N-terminal domain-containing protein</fullName>
    </recommendedName>
</protein>
<name>A0A0F9M4N1_9ZZZZ</name>
<dbReference type="EMBL" id="LAZR01005158">
    <property type="protein sequence ID" value="KKN02360.1"/>
    <property type="molecule type" value="Genomic_DNA"/>
</dbReference>
<sequence>MKLTEFDFKGKLQKIIADSMKDPAYASKMINIFSLYANLYVRPHLDEVVRNLAVDYDEVVEKLVPKQKEIFDAMINDHFVAVFGSRKTGKTYLMALAIILLGTDRKMQVHILSSKKDTAAHVIIMMTWIAEEYGLDIFKRVSVEKCTFWNGTQVKIHANTLADTGTYEADILILDEAQEIDENVWGKIMPQLATGRDMYIWIMGTAKAGTMFHTFWFENKKFKKFMMHMSDATWVSAEQWQDIMDVMPERMVRQELLLKWVEAEGAYFSSKDVSRAFEDYEIEALKKYGEIVVTIDWGWGHECVMFVIAIKDGIIYELESWGMQNAPREKIMRIFDEYKRKYSPYFILEGGQTVASWVGDELHKKNYDFGYSIFGKSKELFWEAMDFVLDSGKLKLDNYRLKQQLLKYCGDKKEDDYVDSLMHGVYYYVYKYLQDELEDWCYGSNN</sequence>
<evidence type="ECO:0000313" key="1">
    <source>
        <dbReference type="EMBL" id="KKN02360.1"/>
    </source>
</evidence>
<dbReference type="Gene3D" id="3.40.50.300">
    <property type="entry name" value="P-loop containing nucleotide triphosphate hydrolases"/>
    <property type="match status" value="1"/>
</dbReference>
<evidence type="ECO:0008006" key="2">
    <source>
        <dbReference type="Google" id="ProtNLM"/>
    </source>
</evidence>
<dbReference type="InterPro" id="IPR027417">
    <property type="entry name" value="P-loop_NTPase"/>
</dbReference>
<organism evidence="1">
    <name type="scientific">marine sediment metagenome</name>
    <dbReference type="NCBI Taxonomy" id="412755"/>
    <lineage>
        <taxon>unclassified sequences</taxon>
        <taxon>metagenomes</taxon>
        <taxon>ecological metagenomes</taxon>
    </lineage>
</organism>
<accession>A0A0F9M4N1</accession>
<reference evidence="1" key="1">
    <citation type="journal article" date="2015" name="Nature">
        <title>Complex archaea that bridge the gap between prokaryotes and eukaryotes.</title>
        <authorList>
            <person name="Spang A."/>
            <person name="Saw J.H."/>
            <person name="Jorgensen S.L."/>
            <person name="Zaremba-Niedzwiedzka K."/>
            <person name="Martijn J."/>
            <person name="Lind A.E."/>
            <person name="van Eijk R."/>
            <person name="Schleper C."/>
            <person name="Guy L."/>
            <person name="Ettema T.J."/>
        </authorList>
    </citation>
    <scope>NUCLEOTIDE SEQUENCE</scope>
</reference>
<dbReference type="AlphaFoldDB" id="A0A0F9M4N1"/>